<keyword evidence="5" id="KW-0732">Signal</keyword>
<evidence type="ECO:0000313" key="7">
    <source>
        <dbReference type="EMBL" id="CAG7834307.1"/>
    </source>
</evidence>
<protein>
    <recommendedName>
        <fullName evidence="6">Peptidase S1 domain-containing protein</fullName>
    </recommendedName>
</protein>
<keyword evidence="4" id="KW-1015">Disulfide bond</keyword>
<dbReference type="GO" id="GO:0006508">
    <property type="term" value="P:proteolysis"/>
    <property type="evidence" value="ECO:0007669"/>
    <property type="project" value="UniProtKB-KW"/>
</dbReference>
<dbReference type="GO" id="GO:0004252">
    <property type="term" value="F:serine-type endopeptidase activity"/>
    <property type="evidence" value="ECO:0007669"/>
    <property type="project" value="InterPro"/>
</dbReference>
<dbReference type="InterPro" id="IPR050430">
    <property type="entry name" value="Peptidase_S1"/>
</dbReference>
<keyword evidence="1" id="KW-0645">Protease</keyword>
<gene>
    <name evidence="7" type="ORF">AFUS01_LOCUS43825</name>
</gene>
<reference evidence="7" key="1">
    <citation type="submission" date="2021-06" db="EMBL/GenBank/DDBJ databases">
        <authorList>
            <person name="Hodson N. C."/>
            <person name="Mongue J. A."/>
            <person name="Jaron S. K."/>
        </authorList>
    </citation>
    <scope>NUCLEOTIDE SEQUENCE</scope>
</reference>
<evidence type="ECO:0000259" key="6">
    <source>
        <dbReference type="PROSITE" id="PS50240"/>
    </source>
</evidence>
<evidence type="ECO:0000256" key="5">
    <source>
        <dbReference type="SAM" id="SignalP"/>
    </source>
</evidence>
<evidence type="ECO:0000256" key="2">
    <source>
        <dbReference type="ARBA" id="ARBA00022801"/>
    </source>
</evidence>
<dbReference type="InterPro" id="IPR001254">
    <property type="entry name" value="Trypsin_dom"/>
</dbReference>
<dbReference type="CDD" id="cd00190">
    <property type="entry name" value="Tryp_SPc"/>
    <property type="match status" value="1"/>
</dbReference>
<evidence type="ECO:0000256" key="3">
    <source>
        <dbReference type="ARBA" id="ARBA00022825"/>
    </source>
</evidence>
<name>A0A8J2LPY3_9HEXA</name>
<keyword evidence="8" id="KW-1185">Reference proteome</keyword>
<evidence type="ECO:0000313" key="8">
    <source>
        <dbReference type="Proteomes" id="UP000708208"/>
    </source>
</evidence>
<sequence>MITNSVTIVLAIGLTLVLGHPANDEKNLGVDIIGKPETKPFQLHSIVHVMSISANNSIQHTCGGTIINANFVLTAAHCLTGTSYWIVAGDTEIVGAVQPRQALFIILHQKYNKDTYENDIGLIQVDPPFKMNQHVQPAILAPADYVIHENATAIGWEKLNPDGTAHDPLKHATMDIVSEESCRQAYGKDLIFVSVMCAGHPKGGSGVYCEGNAGNPLVQNGQVVGITSRAHSCTRPQYPGVYTEMSFFSNWVKLAIS</sequence>
<dbReference type="PANTHER" id="PTHR24276">
    <property type="entry name" value="POLYSERASE-RELATED"/>
    <property type="match status" value="1"/>
</dbReference>
<proteinExistence type="predicted"/>
<accession>A0A8J2LPY3</accession>
<dbReference type="EMBL" id="CAJVCH010570185">
    <property type="protein sequence ID" value="CAG7834307.1"/>
    <property type="molecule type" value="Genomic_DNA"/>
</dbReference>
<dbReference type="PROSITE" id="PS00134">
    <property type="entry name" value="TRYPSIN_HIS"/>
    <property type="match status" value="1"/>
</dbReference>
<organism evidence="7 8">
    <name type="scientific">Allacma fusca</name>
    <dbReference type="NCBI Taxonomy" id="39272"/>
    <lineage>
        <taxon>Eukaryota</taxon>
        <taxon>Metazoa</taxon>
        <taxon>Ecdysozoa</taxon>
        <taxon>Arthropoda</taxon>
        <taxon>Hexapoda</taxon>
        <taxon>Collembola</taxon>
        <taxon>Symphypleona</taxon>
        <taxon>Sminthuridae</taxon>
        <taxon>Allacma</taxon>
    </lineage>
</organism>
<evidence type="ECO:0000256" key="4">
    <source>
        <dbReference type="ARBA" id="ARBA00023157"/>
    </source>
</evidence>
<dbReference type="AlphaFoldDB" id="A0A8J2LPY3"/>
<keyword evidence="3" id="KW-0720">Serine protease</keyword>
<dbReference type="PROSITE" id="PS50240">
    <property type="entry name" value="TRYPSIN_DOM"/>
    <property type="match status" value="1"/>
</dbReference>
<keyword evidence="2" id="KW-0378">Hydrolase</keyword>
<dbReference type="InterPro" id="IPR018114">
    <property type="entry name" value="TRYPSIN_HIS"/>
</dbReference>
<evidence type="ECO:0000256" key="1">
    <source>
        <dbReference type="ARBA" id="ARBA00022670"/>
    </source>
</evidence>
<dbReference type="PANTHER" id="PTHR24276:SF91">
    <property type="entry name" value="AT26814P-RELATED"/>
    <property type="match status" value="1"/>
</dbReference>
<dbReference type="FunFam" id="2.40.10.10:FF:000068">
    <property type="entry name" value="transmembrane protease serine 2"/>
    <property type="match status" value="1"/>
</dbReference>
<dbReference type="Pfam" id="PF00089">
    <property type="entry name" value="Trypsin"/>
    <property type="match status" value="1"/>
</dbReference>
<comment type="caution">
    <text evidence="7">The sequence shown here is derived from an EMBL/GenBank/DDBJ whole genome shotgun (WGS) entry which is preliminary data.</text>
</comment>
<dbReference type="OrthoDB" id="10059102at2759"/>
<feature type="signal peptide" evidence="5">
    <location>
        <begin position="1"/>
        <end position="19"/>
    </location>
</feature>
<dbReference type="Proteomes" id="UP000708208">
    <property type="component" value="Unassembled WGS sequence"/>
</dbReference>
<dbReference type="SMART" id="SM00020">
    <property type="entry name" value="Tryp_SPc"/>
    <property type="match status" value="1"/>
</dbReference>
<feature type="domain" description="Peptidase S1" evidence="6">
    <location>
        <begin position="16"/>
        <end position="257"/>
    </location>
</feature>
<feature type="chain" id="PRO_5035167829" description="Peptidase S1 domain-containing protein" evidence="5">
    <location>
        <begin position="20"/>
        <end position="257"/>
    </location>
</feature>